<dbReference type="InterPro" id="IPR006988">
    <property type="entry name" value="Nab_N"/>
</dbReference>
<evidence type="ECO:0000256" key="1">
    <source>
        <dbReference type="SAM" id="MobiDB-lite"/>
    </source>
</evidence>
<dbReference type="PANTHER" id="PTHR12623">
    <property type="entry name" value="NGFI-A BINDING PROTEIN"/>
    <property type="match status" value="1"/>
</dbReference>
<feature type="domain" description="Nab N-terminal" evidence="2">
    <location>
        <begin position="6"/>
        <end position="83"/>
    </location>
</feature>
<evidence type="ECO:0000313" key="4">
    <source>
        <dbReference type="RefSeq" id="XP_014680344.1"/>
    </source>
</evidence>
<name>A0ABM1F7C3_PRICU</name>
<proteinExistence type="predicted"/>
<organism evidence="3 4">
    <name type="scientific">Priapulus caudatus</name>
    <name type="common">Priapulid worm</name>
    <dbReference type="NCBI Taxonomy" id="37621"/>
    <lineage>
        <taxon>Eukaryota</taxon>
        <taxon>Metazoa</taxon>
        <taxon>Ecdysozoa</taxon>
        <taxon>Scalidophora</taxon>
        <taxon>Priapulida</taxon>
        <taxon>Priapulimorpha</taxon>
        <taxon>Priapulimorphida</taxon>
        <taxon>Priapulidae</taxon>
        <taxon>Priapulus</taxon>
    </lineage>
</organism>
<reference evidence="4" key="1">
    <citation type="submission" date="2025-08" db="UniProtKB">
        <authorList>
            <consortium name="RefSeq"/>
        </authorList>
    </citation>
    <scope>IDENTIFICATION</scope>
</reference>
<dbReference type="Pfam" id="PF04904">
    <property type="entry name" value="SAM_NCD1"/>
    <property type="match status" value="1"/>
</dbReference>
<dbReference type="InterPro" id="IPR013761">
    <property type="entry name" value="SAM/pointed_sf"/>
</dbReference>
<dbReference type="GeneID" id="106820332"/>
<feature type="region of interest" description="Disordered" evidence="1">
    <location>
        <begin position="115"/>
        <end position="143"/>
    </location>
</feature>
<keyword evidence="3" id="KW-1185">Reference proteome</keyword>
<sequence>MSSNAPSNASELQLYRVLRRANLLAYYDVFIAQGGDDVQQLCEAGEEEFLEIMALVGMASKPLHVRRLQKALQERVNNPALFQKDIISKSPSITDPLPKPVAITVYGQNNNSVVPAASNTTPPHSRLVVTTPPTSSRTGTPAPDEINDSDSMCGMLLLHNYNINSGAAMTTLSDAFQVPLPDGQAERIIESAEELCKNLPTYEPKFPTGKKKMSRELEIALNMN</sequence>
<gene>
    <name evidence="4" type="primary">LOC106820332</name>
</gene>
<feature type="non-terminal residue" evidence="4">
    <location>
        <position position="224"/>
    </location>
</feature>
<evidence type="ECO:0000313" key="3">
    <source>
        <dbReference type="Proteomes" id="UP000695022"/>
    </source>
</evidence>
<dbReference type="RefSeq" id="XP_014680344.1">
    <property type="nucleotide sequence ID" value="XM_014824858.1"/>
</dbReference>
<dbReference type="PANTHER" id="PTHR12623:SF10">
    <property type="entry name" value="NGFI-A-BINDING PROTEIN HOMOLOG"/>
    <property type="match status" value="1"/>
</dbReference>
<protein>
    <submittedName>
        <fullName evidence="4">NGFI-A-binding protein homolog</fullName>
    </submittedName>
</protein>
<evidence type="ECO:0000259" key="2">
    <source>
        <dbReference type="Pfam" id="PF04904"/>
    </source>
</evidence>
<dbReference type="InterPro" id="IPR039040">
    <property type="entry name" value="NAB_fam"/>
</dbReference>
<accession>A0ABM1F7C3</accession>
<feature type="compositionally biased region" description="Low complexity" evidence="1">
    <location>
        <begin position="130"/>
        <end position="143"/>
    </location>
</feature>
<dbReference type="Proteomes" id="UP000695022">
    <property type="component" value="Unplaced"/>
</dbReference>
<dbReference type="Gene3D" id="1.10.150.50">
    <property type="entry name" value="Transcription Factor, Ets-1"/>
    <property type="match status" value="1"/>
</dbReference>